<dbReference type="NCBIfam" id="TIGR00797">
    <property type="entry name" value="matE"/>
    <property type="match status" value="1"/>
</dbReference>
<dbReference type="Pfam" id="PF01554">
    <property type="entry name" value="MatE"/>
    <property type="match status" value="2"/>
</dbReference>
<feature type="transmembrane region" description="Helical" evidence="6">
    <location>
        <begin position="235"/>
        <end position="257"/>
    </location>
</feature>
<evidence type="ECO:0000256" key="1">
    <source>
        <dbReference type="ARBA" id="ARBA00004141"/>
    </source>
</evidence>
<comment type="caution">
    <text evidence="7">The sequence shown here is derived from an EMBL/GenBank/DDBJ whole genome shotgun (WGS) entry which is preliminary data.</text>
</comment>
<dbReference type="Proteomes" id="UP001374584">
    <property type="component" value="Unassembled WGS sequence"/>
</dbReference>
<dbReference type="PANTHER" id="PTHR11206">
    <property type="entry name" value="MULTIDRUG RESISTANCE PROTEIN"/>
    <property type="match status" value="1"/>
</dbReference>
<dbReference type="InterPro" id="IPR002528">
    <property type="entry name" value="MATE_fam"/>
</dbReference>
<dbReference type="GO" id="GO:0042910">
    <property type="term" value="F:xenobiotic transmembrane transporter activity"/>
    <property type="evidence" value="ECO:0007669"/>
    <property type="project" value="InterPro"/>
</dbReference>
<feature type="transmembrane region" description="Helical" evidence="6">
    <location>
        <begin position="207"/>
        <end position="229"/>
    </location>
</feature>
<proteinExistence type="inferred from homology"/>
<name>A0AAN9NH15_PHACN</name>
<comment type="subcellular location">
    <subcellularLocation>
        <location evidence="1">Membrane</location>
        <topology evidence="1">Multi-pass membrane protein</topology>
    </subcellularLocation>
</comment>
<feature type="transmembrane region" description="Helical" evidence="6">
    <location>
        <begin position="403"/>
        <end position="422"/>
    </location>
</feature>
<feature type="transmembrane region" description="Helical" evidence="6">
    <location>
        <begin position="57"/>
        <end position="83"/>
    </location>
</feature>
<evidence type="ECO:0000256" key="6">
    <source>
        <dbReference type="RuleBase" id="RU004914"/>
    </source>
</evidence>
<dbReference type="InterPro" id="IPR045069">
    <property type="entry name" value="MATE_euk"/>
</dbReference>
<keyword evidence="5 6" id="KW-0472">Membrane</keyword>
<evidence type="ECO:0000313" key="7">
    <source>
        <dbReference type="EMBL" id="KAK7372781.1"/>
    </source>
</evidence>
<feature type="transmembrane region" description="Helical" evidence="6">
    <location>
        <begin position="103"/>
        <end position="124"/>
    </location>
</feature>
<dbReference type="GO" id="GO:1990961">
    <property type="term" value="P:xenobiotic detoxification by transmembrane export across the plasma membrane"/>
    <property type="evidence" value="ECO:0007669"/>
    <property type="project" value="InterPro"/>
</dbReference>
<feature type="transmembrane region" description="Helical" evidence="6">
    <location>
        <begin position="459"/>
        <end position="480"/>
    </location>
</feature>
<dbReference type="GO" id="GO:0016020">
    <property type="term" value="C:membrane"/>
    <property type="evidence" value="ECO:0007669"/>
    <property type="project" value="UniProtKB-SubCell"/>
</dbReference>
<evidence type="ECO:0000313" key="8">
    <source>
        <dbReference type="Proteomes" id="UP001374584"/>
    </source>
</evidence>
<accession>A0AAN9NH15</accession>
<keyword evidence="3 6" id="KW-0812">Transmembrane</keyword>
<evidence type="ECO:0000256" key="5">
    <source>
        <dbReference type="ARBA" id="ARBA00023136"/>
    </source>
</evidence>
<dbReference type="CDD" id="cd13132">
    <property type="entry name" value="MATE_eukaryotic"/>
    <property type="match status" value="1"/>
</dbReference>
<protein>
    <recommendedName>
        <fullName evidence="6">Protein DETOXIFICATION</fullName>
    </recommendedName>
    <alternativeName>
        <fullName evidence="6">Multidrug and toxic compound extrusion protein</fullName>
    </alternativeName>
</protein>
<reference evidence="7 8" key="1">
    <citation type="submission" date="2024-01" db="EMBL/GenBank/DDBJ databases">
        <title>The genomes of 5 underutilized Papilionoideae crops provide insights into root nodulation and disease resistanc.</title>
        <authorList>
            <person name="Jiang F."/>
        </authorList>
    </citation>
    <scope>NUCLEOTIDE SEQUENCE [LARGE SCALE GENOMIC DNA]</scope>
    <source>
        <strain evidence="7">JINMINGXINNONG_FW02</strain>
        <tissue evidence="7">Leaves</tissue>
    </source>
</reference>
<feature type="transmembrane region" description="Helical" evidence="6">
    <location>
        <begin position="358"/>
        <end position="383"/>
    </location>
</feature>
<organism evidence="7 8">
    <name type="scientific">Phaseolus coccineus</name>
    <name type="common">Scarlet runner bean</name>
    <name type="synonym">Phaseolus multiflorus</name>
    <dbReference type="NCBI Taxonomy" id="3886"/>
    <lineage>
        <taxon>Eukaryota</taxon>
        <taxon>Viridiplantae</taxon>
        <taxon>Streptophyta</taxon>
        <taxon>Embryophyta</taxon>
        <taxon>Tracheophyta</taxon>
        <taxon>Spermatophyta</taxon>
        <taxon>Magnoliopsida</taxon>
        <taxon>eudicotyledons</taxon>
        <taxon>Gunneridae</taxon>
        <taxon>Pentapetalae</taxon>
        <taxon>rosids</taxon>
        <taxon>fabids</taxon>
        <taxon>Fabales</taxon>
        <taxon>Fabaceae</taxon>
        <taxon>Papilionoideae</taxon>
        <taxon>50 kb inversion clade</taxon>
        <taxon>NPAAA clade</taxon>
        <taxon>indigoferoid/millettioid clade</taxon>
        <taxon>Phaseoleae</taxon>
        <taxon>Phaseolus</taxon>
    </lineage>
</organism>
<comment type="similarity">
    <text evidence="2 6">Belongs to the multi antimicrobial extrusion (MATE) (TC 2.A.66.1) family.</text>
</comment>
<dbReference type="AlphaFoldDB" id="A0AAN9NH15"/>
<dbReference type="GO" id="GO:0015297">
    <property type="term" value="F:antiporter activity"/>
    <property type="evidence" value="ECO:0007669"/>
    <property type="project" value="InterPro"/>
</dbReference>
<feature type="transmembrane region" description="Helical" evidence="6">
    <location>
        <begin position="429"/>
        <end position="453"/>
    </location>
</feature>
<evidence type="ECO:0000256" key="4">
    <source>
        <dbReference type="ARBA" id="ARBA00022989"/>
    </source>
</evidence>
<sequence>MGSADFNDTLEHQPLLVRLDSNTQIQNLSSEAIEEFLGDRPIALKWWSKLVLWESRLLWLLSGSSIVVSIFNYMLSFVTLMFTGHLGSLELAGASLASVGIQGLAYGIMLGMASAVQTVCGQAYGAKKLGAMSIILQRAVILHIGAAVILSFLYWFSGDFLKAIGQSDSIADKGQVFSRGLIPQLYAFTISCPMQRFLQAQNIVNPLAYMSVGVFLFHILLTWIVVYVLDYGLLGAALSLSFSWWLLALLIGLYIIFSPTCKETWTGFSVKAFSGMWPYFKLTISSAVMLCLEIWYSQGLVLISGLLSNPTISLDSISICMNYLNWDMQFMLGLSTAASIRVSNELGASHPRVAKFSVFVVSGTSILISVIFCSIILVFRVVLSKLFTSDSEVIEAVSHLTPLLAISVFLNGIQPILSGVAIGSGWQAVVAYVNLGSYYFIGLTVGCVLGFKTSLGVDGIWWGMILGVLIQTATLIVLTARTNWQAEVEKAVVRIKRSAENDTLDQLVTDS</sequence>
<gene>
    <name evidence="7" type="ORF">VNO80_06169</name>
</gene>
<keyword evidence="4 6" id="KW-1133">Transmembrane helix</keyword>
<evidence type="ECO:0000256" key="2">
    <source>
        <dbReference type="ARBA" id="ARBA00010199"/>
    </source>
</evidence>
<dbReference type="EMBL" id="JAYMYR010000003">
    <property type="protein sequence ID" value="KAK7372781.1"/>
    <property type="molecule type" value="Genomic_DNA"/>
</dbReference>
<feature type="transmembrane region" description="Helical" evidence="6">
    <location>
        <begin position="136"/>
        <end position="156"/>
    </location>
</feature>
<evidence type="ECO:0000256" key="3">
    <source>
        <dbReference type="ARBA" id="ARBA00022692"/>
    </source>
</evidence>
<keyword evidence="8" id="KW-1185">Reference proteome</keyword>
<feature type="transmembrane region" description="Helical" evidence="6">
    <location>
        <begin position="278"/>
        <end position="296"/>
    </location>
</feature>